<dbReference type="PANTHER" id="PTHR46336:SF3">
    <property type="entry name" value="BTB_POZ DOMAIN-CONTAINING PROTEIN POB1"/>
    <property type="match status" value="1"/>
</dbReference>
<evidence type="ECO:0000256" key="1">
    <source>
        <dbReference type="ARBA" id="ARBA00002668"/>
    </source>
</evidence>
<dbReference type="Gene3D" id="1.25.40.420">
    <property type="match status" value="1"/>
</dbReference>
<dbReference type="Proteomes" id="UP001180020">
    <property type="component" value="Unassembled WGS sequence"/>
</dbReference>
<keyword evidence="6" id="KW-1185">Reference proteome</keyword>
<evidence type="ECO:0000256" key="3">
    <source>
        <dbReference type="ARBA" id="ARBA00022786"/>
    </source>
</evidence>
<sequence>MPMTPKSATIYLEIASHDLVKGDIQSLANAAKEFLITRYNDVMKCQDDLCILTLPAIEVIFGREGLQVPSEDHVYDMVVKWAQEQFPDLEERRAVLGSCITRLVHFSVLSSEKLDILACDDLDSDFSNGVVKEALFFKVESSKEILNRRSIKRDYTRCIYYFDLSLDQCKRLRRGENLDSGRFYLGKQPFCLHAVHRSTESSFGLFLQPKDRLLKEITIKYTFSAMQKPEIDFMNKIKTERKFTDLSGWGKANLFDMPWESFVAKDSPYFIDEVLHLRAEATIIE</sequence>
<organism evidence="5 6">
    <name type="scientific">Acorus calamus</name>
    <name type="common">Sweet flag</name>
    <dbReference type="NCBI Taxonomy" id="4465"/>
    <lineage>
        <taxon>Eukaryota</taxon>
        <taxon>Viridiplantae</taxon>
        <taxon>Streptophyta</taxon>
        <taxon>Embryophyta</taxon>
        <taxon>Tracheophyta</taxon>
        <taxon>Spermatophyta</taxon>
        <taxon>Magnoliopsida</taxon>
        <taxon>Liliopsida</taxon>
        <taxon>Acoraceae</taxon>
        <taxon>Acorus</taxon>
    </lineage>
</organism>
<evidence type="ECO:0000313" key="5">
    <source>
        <dbReference type="EMBL" id="KAK1283964.1"/>
    </source>
</evidence>
<feature type="domain" description="BACK" evidence="4">
    <location>
        <begin position="24"/>
        <end position="114"/>
    </location>
</feature>
<dbReference type="EMBL" id="JAUJYO010000021">
    <property type="protein sequence ID" value="KAK1283964.1"/>
    <property type="molecule type" value="Genomic_DNA"/>
</dbReference>
<comment type="pathway">
    <text evidence="2">Protein modification; protein ubiquitination.</text>
</comment>
<dbReference type="InterPro" id="IPR011705">
    <property type="entry name" value="BACK"/>
</dbReference>
<accession>A0AAV9C5I9</accession>
<dbReference type="AlphaFoldDB" id="A0AAV9C5I9"/>
<name>A0AAV9C5I9_ACOCL</name>
<dbReference type="GO" id="GO:0010114">
    <property type="term" value="P:response to red light"/>
    <property type="evidence" value="ECO:0007669"/>
    <property type="project" value="TreeGrafter"/>
</dbReference>
<dbReference type="FunFam" id="1.25.40.420:FF:000008">
    <property type="entry name" value="BTB/POZ domain-containing protein POB1"/>
    <property type="match status" value="1"/>
</dbReference>
<comment type="caution">
    <text evidence="5">The sequence shown here is derived from an EMBL/GenBank/DDBJ whole genome shotgun (WGS) entry which is preliminary data.</text>
</comment>
<comment type="function">
    <text evidence="1">May act as a substrate-specific adapter of an E3 ubiquitin-protein ligase complex (CUL3-RBX1-BTB) which mediates the ubiquitination and subsequent proteasomal degradation of target proteins.</text>
</comment>
<evidence type="ECO:0000256" key="2">
    <source>
        <dbReference type="ARBA" id="ARBA00004906"/>
    </source>
</evidence>
<dbReference type="InterPro" id="IPR045890">
    <property type="entry name" value="POB1-like"/>
</dbReference>
<reference evidence="5" key="1">
    <citation type="journal article" date="2023" name="Nat. Commun.">
        <title>Diploid and tetraploid genomes of Acorus and the evolution of monocots.</title>
        <authorList>
            <person name="Ma L."/>
            <person name="Liu K.W."/>
            <person name="Li Z."/>
            <person name="Hsiao Y.Y."/>
            <person name="Qi Y."/>
            <person name="Fu T."/>
            <person name="Tang G.D."/>
            <person name="Zhang D."/>
            <person name="Sun W.H."/>
            <person name="Liu D.K."/>
            <person name="Li Y."/>
            <person name="Chen G.Z."/>
            <person name="Liu X.D."/>
            <person name="Liao X.Y."/>
            <person name="Jiang Y.T."/>
            <person name="Yu X."/>
            <person name="Hao Y."/>
            <person name="Huang J."/>
            <person name="Zhao X.W."/>
            <person name="Ke S."/>
            <person name="Chen Y.Y."/>
            <person name="Wu W.L."/>
            <person name="Hsu J.L."/>
            <person name="Lin Y.F."/>
            <person name="Huang M.D."/>
            <person name="Li C.Y."/>
            <person name="Huang L."/>
            <person name="Wang Z.W."/>
            <person name="Zhao X."/>
            <person name="Zhong W.Y."/>
            <person name="Peng D.H."/>
            <person name="Ahmad S."/>
            <person name="Lan S."/>
            <person name="Zhang J.S."/>
            <person name="Tsai W.C."/>
            <person name="Van de Peer Y."/>
            <person name="Liu Z.J."/>
        </authorList>
    </citation>
    <scope>NUCLEOTIDE SEQUENCE</scope>
    <source>
        <strain evidence="5">CP</strain>
    </source>
</reference>
<dbReference type="Pfam" id="PF07707">
    <property type="entry name" value="BACK"/>
    <property type="match status" value="1"/>
</dbReference>
<protein>
    <submittedName>
        <fullName evidence="5">BTB/POZ domain-containing protein POB1</fullName>
    </submittedName>
</protein>
<evidence type="ECO:0000313" key="6">
    <source>
        <dbReference type="Proteomes" id="UP001180020"/>
    </source>
</evidence>
<keyword evidence="3" id="KW-0833">Ubl conjugation pathway</keyword>
<proteinExistence type="predicted"/>
<reference evidence="5" key="2">
    <citation type="submission" date="2023-06" db="EMBL/GenBank/DDBJ databases">
        <authorList>
            <person name="Ma L."/>
            <person name="Liu K.-W."/>
            <person name="Li Z."/>
            <person name="Hsiao Y.-Y."/>
            <person name="Qi Y."/>
            <person name="Fu T."/>
            <person name="Tang G."/>
            <person name="Zhang D."/>
            <person name="Sun W.-H."/>
            <person name="Liu D.-K."/>
            <person name="Li Y."/>
            <person name="Chen G.-Z."/>
            <person name="Liu X.-D."/>
            <person name="Liao X.-Y."/>
            <person name="Jiang Y.-T."/>
            <person name="Yu X."/>
            <person name="Hao Y."/>
            <person name="Huang J."/>
            <person name="Zhao X.-W."/>
            <person name="Ke S."/>
            <person name="Chen Y.-Y."/>
            <person name="Wu W.-L."/>
            <person name="Hsu J.-L."/>
            <person name="Lin Y.-F."/>
            <person name="Huang M.-D."/>
            <person name="Li C.-Y."/>
            <person name="Huang L."/>
            <person name="Wang Z.-W."/>
            <person name="Zhao X."/>
            <person name="Zhong W.-Y."/>
            <person name="Peng D.-H."/>
            <person name="Ahmad S."/>
            <person name="Lan S."/>
            <person name="Zhang J.-S."/>
            <person name="Tsai W.-C."/>
            <person name="Van De Peer Y."/>
            <person name="Liu Z.-J."/>
        </authorList>
    </citation>
    <scope>NUCLEOTIDE SEQUENCE</scope>
    <source>
        <strain evidence="5">CP</strain>
        <tissue evidence="5">Leaves</tissue>
    </source>
</reference>
<dbReference type="GO" id="GO:0005634">
    <property type="term" value="C:nucleus"/>
    <property type="evidence" value="ECO:0007669"/>
    <property type="project" value="TreeGrafter"/>
</dbReference>
<gene>
    <name evidence="5" type="primary">POB1</name>
    <name evidence="5" type="ORF">QJS10_CPB21g01409</name>
</gene>
<dbReference type="PANTHER" id="PTHR46336">
    <property type="entry name" value="OS02G0260700 PROTEIN"/>
    <property type="match status" value="1"/>
</dbReference>
<evidence type="ECO:0000259" key="4">
    <source>
        <dbReference type="Pfam" id="PF07707"/>
    </source>
</evidence>